<protein>
    <submittedName>
        <fullName evidence="3">Alpha-galactosidase</fullName>
    </submittedName>
</protein>
<gene>
    <name evidence="3" type="ORF">GJ697_21900</name>
</gene>
<dbReference type="EMBL" id="WKJM01000021">
    <property type="protein sequence ID" value="MRX10493.1"/>
    <property type="molecule type" value="Genomic_DNA"/>
</dbReference>
<dbReference type="RefSeq" id="WP_154367086.1">
    <property type="nucleotide sequence ID" value="NZ_WKJM01000021.1"/>
</dbReference>
<dbReference type="Pfam" id="PF02065">
    <property type="entry name" value="Melibiase"/>
    <property type="match status" value="1"/>
</dbReference>
<dbReference type="InterPro" id="IPR006311">
    <property type="entry name" value="TAT_signal"/>
</dbReference>
<dbReference type="InterPro" id="IPR002252">
    <property type="entry name" value="Glyco_hydro_36"/>
</dbReference>
<sequence>MNNQYDQRRRTLLQWLAGAAVATTVGEAGAAAKGQDVARIGDTAMALEFDSQLRCRVISRRGPRPAAVTAFAASERLQLPNGRWIERFALVSQAADRVDGPHGSGVRHRLTGMSPEGIEKTVTITFHERQPGFAVIRVSYRNTTGKPLLIAAWANSAHTLRPAAGRKAEFWTFSGATHPDRRDWVQPMVYGFEQRNFMGMNGSDYGGGTPAADVWQRDCGLAVGHLDTVPRLVELPVRAVDGGAALAVEFKREATVQPGDTLDTLETFLAVHTGDYFAALDQYRQLMAERGLRSPDAPAESYEPIWCAWGYERDFTVPLMVGTLQKAKELGLEWAVLDDGWQNNEGDWKLDAKKFPNGEADMRGLVQTVKDAGLKARLWITPLAVDPGSDLLHDHTDMLLLDKEGAPQLISWWNSFYLCPAYQPTIDMTRDWIRKIFGEWGYQGLKIDGQHLNGVAPCYNPAHKHARPEESFEKLQDFWKMVYDTAREINPKAVVELCPCGTSYAFHNFPYMNQAPASDPLSSWQVRHKGKTLKALMGRSAPYAGDHVELSDGGDDFASTVGIGAVLSTKFTWPVDPKPKDSFLLTPEREVVWRKWIGIYRDKMLANGVYRGELYDIGFDKPEGHVVEKDGKTYFAFFAPRWDGPVEIRGLGPGRWRLRDYANGRDIGEVEGGRSRLTLRFEHALLLEASPK</sequence>
<keyword evidence="2" id="KW-0326">Glycosidase</keyword>
<reference evidence="3 4" key="1">
    <citation type="submission" date="2019-11" db="EMBL/GenBank/DDBJ databases">
        <title>Novel species isolated from a subtropical stream in China.</title>
        <authorList>
            <person name="Lu H."/>
        </authorList>
    </citation>
    <scope>NUCLEOTIDE SEQUENCE [LARGE SCALE GENOMIC DNA]</scope>
    <source>
        <strain evidence="3 4">FT25W</strain>
    </source>
</reference>
<dbReference type="PANTHER" id="PTHR43053:SF3">
    <property type="entry name" value="ALPHA-GALACTOSIDASE C-RELATED"/>
    <property type="match status" value="1"/>
</dbReference>
<organism evidence="3 4">
    <name type="scientific">Duganella alba</name>
    <dbReference type="NCBI Taxonomy" id="2666081"/>
    <lineage>
        <taxon>Bacteria</taxon>
        <taxon>Pseudomonadati</taxon>
        <taxon>Pseudomonadota</taxon>
        <taxon>Betaproteobacteria</taxon>
        <taxon>Burkholderiales</taxon>
        <taxon>Oxalobacteraceae</taxon>
        <taxon>Telluria group</taxon>
        <taxon>Duganella</taxon>
    </lineage>
</organism>
<dbReference type="AlphaFoldDB" id="A0A6L5QL08"/>
<dbReference type="PROSITE" id="PS51318">
    <property type="entry name" value="TAT"/>
    <property type="match status" value="1"/>
</dbReference>
<evidence type="ECO:0000256" key="2">
    <source>
        <dbReference type="ARBA" id="ARBA00023295"/>
    </source>
</evidence>
<dbReference type="GO" id="GO:0004557">
    <property type="term" value="F:alpha-galactosidase activity"/>
    <property type="evidence" value="ECO:0007669"/>
    <property type="project" value="InterPro"/>
</dbReference>
<dbReference type="PANTHER" id="PTHR43053">
    <property type="entry name" value="GLYCOSIDASE FAMILY 31"/>
    <property type="match status" value="1"/>
</dbReference>
<proteinExistence type="predicted"/>
<dbReference type="InterPro" id="IPR050985">
    <property type="entry name" value="Alpha-glycosidase_related"/>
</dbReference>
<evidence type="ECO:0000313" key="4">
    <source>
        <dbReference type="Proteomes" id="UP000481037"/>
    </source>
</evidence>
<dbReference type="Proteomes" id="UP000481037">
    <property type="component" value="Unassembled WGS sequence"/>
</dbReference>
<dbReference type="Gene3D" id="3.20.20.70">
    <property type="entry name" value="Aldolase class I"/>
    <property type="match status" value="1"/>
</dbReference>
<evidence type="ECO:0000313" key="3">
    <source>
        <dbReference type="EMBL" id="MRX10493.1"/>
    </source>
</evidence>
<keyword evidence="1" id="KW-0378">Hydrolase</keyword>
<accession>A0A6L5QL08</accession>
<dbReference type="InterPro" id="IPR013785">
    <property type="entry name" value="Aldolase_TIM"/>
</dbReference>
<dbReference type="CDD" id="cd14791">
    <property type="entry name" value="GH36"/>
    <property type="match status" value="1"/>
</dbReference>
<dbReference type="GO" id="GO:0016052">
    <property type="term" value="P:carbohydrate catabolic process"/>
    <property type="evidence" value="ECO:0007669"/>
    <property type="project" value="InterPro"/>
</dbReference>
<comment type="caution">
    <text evidence="3">The sequence shown here is derived from an EMBL/GenBank/DDBJ whole genome shotgun (WGS) entry which is preliminary data.</text>
</comment>
<evidence type="ECO:0000256" key="1">
    <source>
        <dbReference type="ARBA" id="ARBA00022801"/>
    </source>
</evidence>
<name>A0A6L5QL08_9BURK</name>
<keyword evidence="4" id="KW-1185">Reference proteome</keyword>
<dbReference type="InterPro" id="IPR017853">
    <property type="entry name" value="GH"/>
</dbReference>
<dbReference type="SUPFAM" id="SSF51445">
    <property type="entry name" value="(Trans)glycosidases"/>
    <property type="match status" value="1"/>
</dbReference>